<evidence type="ECO:0000256" key="1">
    <source>
        <dbReference type="SAM" id="MobiDB-lite"/>
    </source>
</evidence>
<evidence type="ECO:0000313" key="2">
    <source>
        <dbReference type="EMBL" id="POR02819.1"/>
    </source>
</evidence>
<reference evidence="3" key="1">
    <citation type="submission" date="2015-12" db="EMBL/GenBank/DDBJ databases">
        <authorList>
            <person name="Lodha T.D."/>
            <person name="Chintalapati S."/>
            <person name="Chintalapati V.R."/>
            <person name="Sravanthi T."/>
        </authorList>
    </citation>
    <scope>NUCLEOTIDE SEQUENCE [LARGE SCALE GENOMIC DNA]</scope>
    <source>
        <strain evidence="3">JC133</strain>
    </source>
</reference>
<comment type="caution">
    <text evidence="2">The sequence shown here is derived from an EMBL/GenBank/DDBJ whole genome shotgun (WGS) entry which is preliminary data.</text>
</comment>
<feature type="compositionally biased region" description="Basic and acidic residues" evidence="1">
    <location>
        <begin position="353"/>
        <end position="363"/>
    </location>
</feature>
<dbReference type="RefSeq" id="WP_103679947.1">
    <property type="nucleotide sequence ID" value="NZ_LPWH01000056.1"/>
</dbReference>
<feature type="region of interest" description="Disordered" evidence="1">
    <location>
        <begin position="59"/>
        <end position="84"/>
    </location>
</feature>
<dbReference type="Proteomes" id="UP000237350">
    <property type="component" value="Unassembled WGS sequence"/>
</dbReference>
<feature type="region of interest" description="Disordered" evidence="1">
    <location>
        <begin position="334"/>
        <end position="363"/>
    </location>
</feature>
<dbReference type="OrthoDB" id="9989916at2"/>
<feature type="region of interest" description="Disordered" evidence="1">
    <location>
        <begin position="182"/>
        <end position="203"/>
    </location>
</feature>
<name>A0A2S4JTH5_9SPIO</name>
<dbReference type="EMBL" id="LPWH01000056">
    <property type="protein sequence ID" value="POR02819.1"/>
    <property type="molecule type" value="Genomic_DNA"/>
</dbReference>
<protein>
    <submittedName>
        <fullName evidence="2">Uncharacterized protein</fullName>
    </submittedName>
</protein>
<evidence type="ECO:0000313" key="3">
    <source>
        <dbReference type="Proteomes" id="UP000237350"/>
    </source>
</evidence>
<dbReference type="AlphaFoldDB" id="A0A2S4JTH5"/>
<proteinExistence type="predicted"/>
<feature type="compositionally biased region" description="Low complexity" evidence="1">
    <location>
        <begin position="59"/>
        <end position="73"/>
    </location>
</feature>
<keyword evidence="3" id="KW-1185">Reference proteome</keyword>
<sequence length="363" mass="39232">MGELLRLTVLPGIHSREVLLRGQGFTLTVPARDGLVPGTNRFFRVSALQPAVRLELLPESFSPSPSGPASGTSRDAPGVPPPKAKDPLQLLFVSALEESGRVSSPQVQSLSVLASSLYRKLFRDSRRPREREGLLPGARGPGSGRPARIEGVIEVLSRGIGSSHRPLRRAAREQVRDLVRWFSPEGGRAPREEPPRPGGADSLGSLLHRQALEPTHALQLFNALASDQDLHWITVPLRGWLESSPGGASRGEASSPAAPLSVEAVLKVGWHRKKERPLMAHLAVTRSDGRSWWFRWDLEALPGGFRPHLVALGGEDASLIPKELLARPGFSGHTGGGKKCFEGGTTARNQGARADERELDTYG</sequence>
<gene>
    <name evidence="2" type="ORF">AU468_06070</name>
</gene>
<accession>A0A2S4JTH5</accession>
<organism evidence="2 3">
    <name type="scientific">Alkalispirochaeta sphaeroplastigenens</name>
    <dbReference type="NCBI Taxonomy" id="1187066"/>
    <lineage>
        <taxon>Bacteria</taxon>
        <taxon>Pseudomonadati</taxon>
        <taxon>Spirochaetota</taxon>
        <taxon>Spirochaetia</taxon>
        <taxon>Spirochaetales</taxon>
        <taxon>Spirochaetaceae</taxon>
        <taxon>Alkalispirochaeta</taxon>
    </lineage>
</organism>